<dbReference type="AlphaFoldDB" id="A0A844G0Y6"/>
<evidence type="ECO:0000313" key="3">
    <source>
        <dbReference type="Proteomes" id="UP000435649"/>
    </source>
</evidence>
<reference evidence="2 3" key="1">
    <citation type="submission" date="2019-08" db="EMBL/GenBank/DDBJ databases">
        <title>In-depth cultivation of the pig gut microbiome towards novel bacterial diversity and tailored functional studies.</title>
        <authorList>
            <person name="Wylensek D."/>
            <person name="Hitch T.C.A."/>
            <person name="Clavel T."/>
        </authorList>
    </citation>
    <scope>NUCLEOTIDE SEQUENCE [LARGE SCALE GENOMIC DNA]</scope>
    <source>
        <strain evidence="2 3">BBE-744-WT-12</strain>
    </source>
</reference>
<dbReference type="Gene3D" id="3.10.180.10">
    <property type="entry name" value="2,3-Dihydroxybiphenyl 1,2-Dioxygenase, domain 1"/>
    <property type="match status" value="1"/>
</dbReference>
<dbReference type="GO" id="GO:0016829">
    <property type="term" value="F:lyase activity"/>
    <property type="evidence" value="ECO:0007669"/>
    <property type="project" value="UniProtKB-KW"/>
</dbReference>
<dbReference type="PANTHER" id="PTHR10374">
    <property type="entry name" value="LACTOYLGLUTATHIONE LYASE GLYOXALASE I"/>
    <property type="match status" value="1"/>
</dbReference>
<organism evidence="2 3">
    <name type="scientific">Victivallis lenta</name>
    <dbReference type="NCBI Taxonomy" id="2606640"/>
    <lineage>
        <taxon>Bacteria</taxon>
        <taxon>Pseudomonadati</taxon>
        <taxon>Lentisphaerota</taxon>
        <taxon>Lentisphaeria</taxon>
        <taxon>Victivallales</taxon>
        <taxon>Victivallaceae</taxon>
        <taxon>Victivallis</taxon>
    </lineage>
</organism>
<dbReference type="Proteomes" id="UP000435649">
    <property type="component" value="Unassembled WGS sequence"/>
</dbReference>
<dbReference type="PROSITE" id="PS51819">
    <property type="entry name" value="VOC"/>
    <property type="match status" value="1"/>
</dbReference>
<dbReference type="InterPro" id="IPR037523">
    <property type="entry name" value="VOC_core"/>
</dbReference>
<sequence>MKFRMVHNNFNVLDLAKSLKFYRDAFDMHEVRRIEAKDGSFIIVYLEDGNSSHQLELTWLRDRKEPYNLGDNEFHLAFKVDDYEAAHARHEKMGCICYENPEMGIYFCEDPDSYWLEVLPEKR</sequence>
<gene>
    <name evidence="2" type="ORF">FYJ85_04615</name>
</gene>
<proteinExistence type="predicted"/>
<name>A0A844G0Y6_9BACT</name>
<feature type="domain" description="VOC" evidence="1">
    <location>
        <begin position="4"/>
        <end position="123"/>
    </location>
</feature>
<dbReference type="RefSeq" id="WP_154417133.1">
    <property type="nucleotide sequence ID" value="NZ_VUNS01000003.1"/>
</dbReference>
<dbReference type="PANTHER" id="PTHR10374:SF30">
    <property type="entry name" value="LACTOYLGLUTATHIONE LYASE"/>
    <property type="match status" value="1"/>
</dbReference>
<dbReference type="InterPro" id="IPR004360">
    <property type="entry name" value="Glyas_Fos-R_dOase_dom"/>
</dbReference>
<keyword evidence="2" id="KW-0456">Lyase</keyword>
<dbReference type="EMBL" id="VUNS01000003">
    <property type="protein sequence ID" value="MST96331.1"/>
    <property type="molecule type" value="Genomic_DNA"/>
</dbReference>
<accession>A0A844G0Y6</accession>
<dbReference type="Pfam" id="PF00903">
    <property type="entry name" value="Glyoxalase"/>
    <property type="match status" value="1"/>
</dbReference>
<protein>
    <submittedName>
        <fullName evidence="2">Lactoylglutathione lyase</fullName>
    </submittedName>
</protein>
<comment type="caution">
    <text evidence="2">The sequence shown here is derived from an EMBL/GenBank/DDBJ whole genome shotgun (WGS) entry which is preliminary data.</text>
</comment>
<evidence type="ECO:0000313" key="2">
    <source>
        <dbReference type="EMBL" id="MST96331.1"/>
    </source>
</evidence>
<dbReference type="InterPro" id="IPR029068">
    <property type="entry name" value="Glyas_Bleomycin-R_OHBP_Dase"/>
</dbReference>
<evidence type="ECO:0000259" key="1">
    <source>
        <dbReference type="PROSITE" id="PS51819"/>
    </source>
</evidence>
<keyword evidence="3" id="KW-1185">Reference proteome</keyword>
<dbReference type="SUPFAM" id="SSF54593">
    <property type="entry name" value="Glyoxalase/Bleomycin resistance protein/Dihydroxybiphenyl dioxygenase"/>
    <property type="match status" value="1"/>
</dbReference>